<dbReference type="AlphaFoldDB" id="A0A1A9QDU2"/>
<protein>
    <submittedName>
        <fullName evidence="1">Uncharacterized protein</fullName>
    </submittedName>
</protein>
<dbReference type="RefSeq" id="WP_245633516.1">
    <property type="nucleotide sequence ID" value="NZ_LWUJ01000012.1"/>
</dbReference>
<dbReference type="Pfam" id="PF21637">
    <property type="entry name" value="DUF6856"/>
    <property type="match status" value="1"/>
</dbReference>
<evidence type="ECO:0000313" key="2">
    <source>
        <dbReference type="Proteomes" id="UP000077623"/>
    </source>
</evidence>
<accession>A0A1A9QDU2</accession>
<keyword evidence="2" id="KW-1185">Reference proteome</keyword>
<organism evidence="1 2">
    <name type="scientific">Candidatus Mycoplasma haematobovis</name>
    <dbReference type="NCBI Taxonomy" id="432608"/>
    <lineage>
        <taxon>Bacteria</taxon>
        <taxon>Bacillati</taxon>
        <taxon>Mycoplasmatota</taxon>
        <taxon>Mollicutes</taxon>
        <taxon>Mycoplasmataceae</taxon>
        <taxon>Mycoplasma</taxon>
    </lineage>
</organism>
<evidence type="ECO:0000313" key="1">
    <source>
        <dbReference type="EMBL" id="OAL10116.1"/>
    </source>
</evidence>
<dbReference type="STRING" id="432608.A6V39_04345"/>
<proteinExistence type="predicted"/>
<comment type="caution">
    <text evidence="1">The sequence shown here is derived from an EMBL/GenBank/DDBJ whole genome shotgun (WGS) entry which is preliminary data.</text>
</comment>
<dbReference type="Proteomes" id="UP000077623">
    <property type="component" value="Unassembled WGS sequence"/>
</dbReference>
<sequence>MSILDNPNLLKNILMGAGGTGIVGVMAITNLRPDESAYLLRVVPEPNSVSGCNANNADTCMDGKKFEEIEKVNYSYKELINGTTRYNNGDYVIYYGSEACPHCTGFLFGNEELSRGNLYLKRDKMSDGAFMKAYKYTRTNEALKSKNIKFLMYEDVPEVTKYTTNDDLWVLPWSTWDTTDLNKGRIKGEYKRNDKSAIEFRKVFKAARERFGDNAGGTPTAIIYKRGVGKIFYRDKLPGLNLRQQGEALSDDIELMNYIHYYYVAMDKAN</sequence>
<name>A0A1A9QDU2_9MOLU</name>
<gene>
    <name evidence="1" type="ORF">A6V39_04345</name>
</gene>
<dbReference type="EMBL" id="LWUJ01000012">
    <property type="protein sequence ID" value="OAL10116.1"/>
    <property type="molecule type" value="Genomic_DNA"/>
</dbReference>
<reference evidence="2" key="1">
    <citation type="submission" date="2016-04" db="EMBL/GenBank/DDBJ databases">
        <authorList>
            <person name="Quiroz-Castaneda R.E."/>
            <person name="Martinez-Ocampo F."/>
        </authorList>
    </citation>
    <scope>NUCLEOTIDE SEQUENCE [LARGE SCALE GENOMIC DNA]</scope>
    <source>
        <strain evidence="2">INIFAP01</strain>
    </source>
</reference>
<dbReference type="InterPro" id="IPR049194">
    <property type="entry name" value="DUF6856"/>
</dbReference>